<dbReference type="SUPFAM" id="SSF52743">
    <property type="entry name" value="Subtilisin-like"/>
    <property type="match status" value="1"/>
</dbReference>
<dbReference type="Gramene" id="ERN13093">
    <property type="protein sequence ID" value="ERN13093"/>
    <property type="gene ID" value="AMTR_s00040p00162360"/>
</dbReference>
<dbReference type="InterPro" id="IPR036852">
    <property type="entry name" value="Peptidase_S8/S53_dom_sf"/>
</dbReference>
<dbReference type="GO" id="GO:0004252">
    <property type="term" value="F:serine-type endopeptidase activity"/>
    <property type="evidence" value="ECO:0000318"/>
    <property type="project" value="GO_Central"/>
</dbReference>
<dbReference type="Pfam" id="PF00082">
    <property type="entry name" value="Peptidase_S8"/>
    <property type="match status" value="1"/>
</dbReference>
<evidence type="ECO:0000256" key="1">
    <source>
        <dbReference type="ARBA" id="ARBA00011073"/>
    </source>
</evidence>
<evidence type="ECO:0000313" key="5">
    <source>
        <dbReference type="EMBL" id="ERN13093.1"/>
    </source>
</evidence>
<evidence type="ECO:0000313" key="6">
    <source>
        <dbReference type="Proteomes" id="UP000017836"/>
    </source>
</evidence>
<dbReference type="GO" id="GO:0005576">
    <property type="term" value="C:extracellular region"/>
    <property type="evidence" value="ECO:0000318"/>
    <property type="project" value="GO_Central"/>
</dbReference>
<evidence type="ECO:0000259" key="4">
    <source>
        <dbReference type="Pfam" id="PF00082"/>
    </source>
</evidence>
<dbReference type="InterPro" id="IPR045051">
    <property type="entry name" value="SBT"/>
</dbReference>
<dbReference type="AlphaFoldDB" id="W1PXU5"/>
<keyword evidence="6" id="KW-1185">Reference proteome</keyword>
<dbReference type="OMA" id="WCTSDIL"/>
<organism evidence="5 6">
    <name type="scientific">Amborella trichopoda</name>
    <dbReference type="NCBI Taxonomy" id="13333"/>
    <lineage>
        <taxon>Eukaryota</taxon>
        <taxon>Viridiplantae</taxon>
        <taxon>Streptophyta</taxon>
        <taxon>Embryophyta</taxon>
        <taxon>Tracheophyta</taxon>
        <taxon>Spermatophyta</taxon>
        <taxon>Magnoliopsida</taxon>
        <taxon>Amborellales</taxon>
        <taxon>Amborellaceae</taxon>
        <taxon>Amborella</taxon>
    </lineage>
</organism>
<reference evidence="6" key="1">
    <citation type="journal article" date="2013" name="Science">
        <title>The Amborella genome and the evolution of flowering plants.</title>
        <authorList>
            <consortium name="Amborella Genome Project"/>
        </authorList>
    </citation>
    <scope>NUCLEOTIDE SEQUENCE [LARGE SCALE GENOMIC DNA]</scope>
</reference>
<name>W1PXU5_AMBTC</name>
<dbReference type="Gene3D" id="3.40.50.200">
    <property type="entry name" value="Peptidase S8/S53 domain"/>
    <property type="match status" value="1"/>
</dbReference>
<dbReference type="PANTHER" id="PTHR10795">
    <property type="entry name" value="PROPROTEIN CONVERTASE SUBTILISIN/KEXIN"/>
    <property type="match status" value="1"/>
</dbReference>
<dbReference type="HOGENOM" id="CLU_1139362_0_0_1"/>
<keyword evidence="2" id="KW-0732">Signal</keyword>
<dbReference type="GO" id="GO:0006508">
    <property type="term" value="P:proteolysis"/>
    <property type="evidence" value="ECO:0007669"/>
    <property type="project" value="InterPro"/>
</dbReference>
<gene>
    <name evidence="5" type="ORF">AMTR_s00040p00162360</name>
</gene>
<dbReference type="EMBL" id="KI392591">
    <property type="protein sequence ID" value="ERN13093.1"/>
    <property type="molecule type" value="Genomic_DNA"/>
</dbReference>
<accession>W1PXU5</accession>
<sequence>MLHSYIFCSKIIGARYYNSYNSYTPVDYKSARDSVGHGTHTSSIAAGLSVANASYYGLAQGTARGGAPGARIAVYKVCWSWAWYLGCPTVDILAAFEDAIADGVDIISISMNYLFPTDYFEDVIAIGSFHAMKKGILTSNSAGNLGPGPMTVNSVAPWALSVAASTIDRRFATQVVLGNGLVFTVRFWLASMDCFAFSYLSFINLYTRTELKMDKFIHICVLEKKNIDGLNGDCLKETVDFWTV</sequence>
<proteinExistence type="inferred from homology"/>
<dbReference type="Proteomes" id="UP000017836">
    <property type="component" value="Unassembled WGS sequence"/>
</dbReference>
<protein>
    <recommendedName>
        <fullName evidence="4">Peptidase S8/S53 domain-containing protein</fullName>
    </recommendedName>
</protein>
<comment type="caution">
    <text evidence="3">Lacks conserved residue(s) required for the propagation of feature annotation.</text>
</comment>
<dbReference type="STRING" id="13333.W1PXU5"/>
<comment type="similarity">
    <text evidence="1 3">Belongs to the peptidase S8 family.</text>
</comment>
<dbReference type="eggNOG" id="ENOG502QRA7">
    <property type="taxonomic scope" value="Eukaryota"/>
</dbReference>
<dbReference type="InterPro" id="IPR000209">
    <property type="entry name" value="Peptidase_S8/S53_dom"/>
</dbReference>
<evidence type="ECO:0000256" key="3">
    <source>
        <dbReference type="PROSITE-ProRule" id="PRU01240"/>
    </source>
</evidence>
<evidence type="ECO:0000256" key="2">
    <source>
        <dbReference type="ARBA" id="ARBA00022729"/>
    </source>
</evidence>
<dbReference type="PROSITE" id="PS51892">
    <property type="entry name" value="SUBTILASE"/>
    <property type="match status" value="1"/>
</dbReference>
<feature type="domain" description="Peptidase S8/S53" evidence="4">
    <location>
        <begin position="17"/>
        <end position="166"/>
    </location>
</feature>